<dbReference type="EMBL" id="EU959168">
    <property type="protein sequence ID" value="ACG31286.1"/>
    <property type="molecule type" value="mRNA"/>
</dbReference>
<proteinExistence type="evidence at transcript level"/>
<reference evidence="1" key="1">
    <citation type="journal article" date="2009" name="Plant Mol. Biol.">
        <title>Insights into corn genes derived from large-scale cDNA sequencing.</title>
        <authorList>
            <person name="Alexandrov N.N."/>
            <person name="Brover V.V."/>
            <person name="Freidin S."/>
            <person name="Troukhan M.E."/>
            <person name="Tatarinova T.V."/>
            <person name="Zhang H."/>
            <person name="Swaller T.J."/>
            <person name="Lu Y.P."/>
            <person name="Bouck J."/>
            <person name="Flavell R.B."/>
            <person name="Feldmann K.A."/>
        </authorList>
    </citation>
    <scope>NUCLEOTIDE SEQUENCE</scope>
</reference>
<accession>B6T2F3</accession>
<sequence>MPGRELRHAVAHVVGSFPGVVSVSARGHESSEKASWYLESQVPGQEQVPQDEAHGGCCDEFVRCLGRRLPVNFGLLDRCLLIM</sequence>
<protein>
    <submittedName>
        <fullName evidence="1">Uncharacterized protein</fullName>
    </submittedName>
</protein>
<organism evidence="1">
    <name type="scientific">Zea mays</name>
    <name type="common">Maize</name>
    <dbReference type="NCBI Taxonomy" id="4577"/>
    <lineage>
        <taxon>Eukaryota</taxon>
        <taxon>Viridiplantae</taxon>
        <taxon>Streptophyta</taxon>
        <taxon>Embryophyta</taxon>
        <taxon>Tracheophyta</taxon>
        <taxon>Spermatophyta</taxon>
        <taxon>Magnoliopsida</taxon>
        <taxon>Liliopsida</taxon>
        <taxon>Poales</taxon>
        <taxon>Poaceae</taxon>
        <taxon>PACMAD clade</taxon>
        <taxon>Panicoideae</taxon>
        <taxon>Andropogonodae</taxon>
        <taxon>Andropogoneae</taxon>
        <taxon>Tripsacinae</taxon>
        <taxon>Zea</taxon>
    </lineage>
</organism>
<name>B6T2F3_MAIZE</name>
<evidence type="ECO:0000313" key="1">
    <source>
        <dbReference type="EMBL" id="ACG31286.1"/>
    </source>
</evidence>
<dbReference type="AlphaFoldDB" id="B6T2F3"/>